<evidence type="ECO:0008006" key="3">
    <source>
        <dbReference type="Google" id="ProtNLM"/>
    </source>
</evidence>
<reference evidence="2" key="1">
    <citation type="submission" date="2015-07" db="EMBL/GenBank/DDBJ databases">
        <authorList>
            <person name="Teixeira M.M."/>
            <person name="Souza R.C."/>
            <person name="Almeida L.G."/>
            <person name="Vicente V.A."/>
            <person name="de Hoog S."/>
            <person name="Bocca A.L."/>
            <person name="de Almeida S.R."/>
            <person name="Vasconcelos A.T."/>
            <person name="Felipe M.S."/>
        </authorList>
    </citation>
    <scope>NUCLEOTIDE SEQUENCE [LARGE SCALE GENOMIC DNA]</scope>
    <source>
        <strain evidence="2">KSF</strain>
    </source>
</reference>
<accession>A0A1C1CQY1</accession>
<proteinExistence type="predicted"/>
<sequence length="176" mass="19440">MTFPTARPTLYNRDPYTFFNASSVSPQILNVILSILKSWDQASTDYAYTEQFHPNGVLHVTPEPSVGKEAMRRLHDSMINPSDGPVVDLQHYLDRIFLMPSPPEGKTEVVYTGKLTSVLKTGDEVTTDFATWLVLSPSQEGAGEPKVELLRVLSDTGELMAKIGAMMVQDGQKHSG</sequence>
<dbReference type="AlphaFoldDB" id="A0A1C1CQY1"/>
<keyword evidence="2" id="KW-1185">Reference proteome</keyword>
<organism evidence="1 2">
    <name type="scientific">Cladophialophora carrionii</name>
    <dbReference type="NCBI Taxonomy" id="86049"/>
    <lineage>
        <taxon>Eukaryota</taxon>
        <taxon>Fungi</taxon>
        <taxon>Dikarya</taxon>
        <taxon>Ascomycota</taxon>
        <taxon>Pezizomycotina</taxon>
        <taxon>Eurotiomycetes</taxon>
        <taxon>Chaetothyriomycetidae</taxon>
        <taxon>Chaetothyriales</taxon>
        <taxon>Herpotrichiellaceae</taxon>
        <taxon>Cladophialophora</taxon>
    </lineage>
</organism>
<protein>
    <recommendedName>
        <fullName evidence="3">SnoaL-like domain-containing protein</fullName>
    </recommendedName>
</protein>
<dbReference type="EMBL" id="LGRB01000009">
    <property type="protein sequence ID" value="OCT50917.1"/>
    <property type="molecule type" value="Genomic_DNA"/>
</dbReference>
<dbReference type="Proteomes" id="UP000094526">
    <property type="component" value="Unassembled WGS sequence"/>
</dbReference>
<name>A0A1C1CQY1_9EURO</name>
<evidence type="ECO:0000313" key="1">
    <source>
        <dbReference type="EMBL" id="OCT50917.1"/>
    </source>
</evidence>
<gene>
    <name evidence="1" type="ORF">CLCR_09188</name>
</gene>
<dbReference type="VEuPathDB" id="FungiDB:G647_09560"/>
<dbReference type="VEuPathDB" id="FungiDB:CLCR_09188"/>
<dbReference type="OrthoDB" id="4137584at2759"/>
<comment type="caution">
    <text evidence="1">The sequence shown here is derived from an EMBL/GenBank/DDBJ whole genome shotgun (WGS) entry which is preliminary data.</text>
</comment>
<evidence type="ECO:0000313" key="2">
    <source>
        <dbReference type="Proteomes" id="UP000094526"/>
    </source>
</evidence>